<accession>A0A6H0WL93</accession>
<dbReference type="PANTHER" id="PTHR11908">
    <property type="entry name" value="XANTHINE DEHYDROGENASE"/>
    <property type="match status" value="1"/>
</dbReference>
<dbReference type="Gene3D" id="3.30.365.10">
    <property type="entry name" value="Aldehyde oxidase/xanthine dehydrogenase, molybdopterin binding domain"/>
    <property type="match status" value="4"/>
</dbReference>
<dbReference type="Pfam" id="PF01315">
    <property type="entry name" value="Ald_Xan_dh_C"/>
    <property type="match status" value="1"/>
</dbReference>
<dbReference type="NCBIfam" id="TIGR03196">
    <property type="entry name" value="pucD"/>
    <property type="match status" value="1"/>
</dbReference>
<dbReference type="InterPro" id="IPR016208">
    <property type="entry name" value="Ald_Oxase/xanthine_DH-like"/>
</dbReference>
<dbReference type="InterPro" id="IPR008274">
    <property type="entry name" value="AldOxase/xan_DH_MoCoBD1"/>
</dbReference>
<reference evidence="3 4" key="1">
    <citation type="submission" date="2020-02" db="EMBL/GenBank/DDBJ databases">
        <title>Genome sequencing, annotation and comparative genomic analysis of Bacillus tequilensis EA-CB0015, an effective biological control agent against Pseudocercospora fijiensis in banana plants.</title>
        <authorList>
            <person name="Cuellar-Gaviria T.Z."/>
            <person name="Ju K.-S."/>
            <person name="Villegas-Escobar V."/>
        </authorList>
    </citation>
    <scope>NUCLEOTIDE SEQUENCE [LARGE SCALE GENOMIC DNA]</scope>
    <source>
        <strain evidence="3 4">EA-CB0015</strain>
    </source>
</reference>
<dbReference type="Pfam" id="PF20256">
    <property type="entry name" value="MoCoBD_2"/>
    <property type="match status" value="1"/>
</dbReference>
<dbReference type="InterPro" id="IPR017609">
    <property type="entry name" value="Xanthine_dehydrogenase_dsu"/>
</dbReference>
<evidence type="ECO:0000256" key="1">
    <source>
        <dbReference type="NCBIfam" id="TIGR03196"/>
    </source>
</evidence>
<dbReference type="Gene3D" id="3.90.1170.50">
    <property type="entry name" value="Aldehyde oxidase/xanthine dehydrogenase, a/b hammerhead"/>
    <property type="match status" value="1"/>
</dbReference>
<keyword evidence="3" id="KW-0560">Oxidoreductase</keyword>
<proteinExistence type="predicted"/>
<protein>
    <recommendedName>
        <fullName evidence="1">Xanthine dehydrogenase subunit D</fullName>
        <ecNumber evidence="1">1.17.1.4</ecNumber>
    </recommendedName>
</protein>
<feature type="domain" description="Aldehyde oxidase/xanthine dehydrogenase a/b hammerhead" evidence="2">
    <location>
        <begin position="18"/>
        <end position="124"/>
    </location>
</feature>
<evidence type="ECO:0000259" key="2">
    <source>
        <dbReference type="SMART" id="SM01008"/>
    </source>
</evidence>
<name>A0A6H0WL93_9BACI</name>
<dbReference type="InterPro" id="IPR000674">
    <property type="entry name" value="Ald_Oxase/Xan_DH_a/b"/>
</dbReference>
<gene>
    <name evidence="3" type="primary">pucD</name>
    <name evidence="3" type="ORF">G4P54_16585</name>
</gene>
<dbReference type="AlphaFoldDB" id="A0A6H0WL93"/>
<dbReference type="GO" id="GO:0005506">
    <property type="term" value="F:iron ion binding"/>
    <property type="evidence" value="ECO:0007669"/>
    <property type="project" value="InterPro"/>
</dbReference>
<dbReference type="InterPro" id="IPR046867">
    <property type="entry name" value="AldOxase/xan_DH_MoCoBD2"/>
</dbReference>
<organism evidence="3 4">
    <name type="scientific">Bacillus tequilensis</name>
    <dbReference type="NCBI Taxonomy" id="227866"/>
    <lineage>
        <taxon>Bacteria</taxon>
        <taxon>Bacillati</taxon>
        <taxon>Bacillota</taxon>
        <taxon>Bacilli</taxon>
        <taxon>Bacillales</taxon>
        <taxon>Bacillaceae</taxon>
        <taxon>Bacillus</taxon>
    </lineage>
</organism>
<dbReference type="Pfam" id="PF02738">
    <property type="entry name" value="MoCoBD_1"/>
    <property type="match status" value="1"/>
</dbReference>
<dbReference type="SUPFAM" id="SSF54665">
    <property type="entry name" value="CO dehydrogenase molybdoprotein N-domain-like"/>
    <property type="match status" value="1"/>
</dbReference>
<dbReference type="PANTHER" id="PTHR11908:SF157">
    <property type="entry name" value="XANTHINE DEHYDROGENASE SUBUNIT D-RELATED"/>
    <property type="match status" value="1"/>
</dbReference>
<dbReference type="InterPro" id="IPR037165">
    <property type="entry name" value="AldOxase/xan_DH_Mopterin-bd_sf"/>
</dbReference>
<dbReference type="Proteomes" id="UP000501914">
    <property type="component" value="Chromosome"/>
</dbReference>
<sequence>MTINKPSRVRPDGREKVTGELKYMTDLSFPGMLYGKVLRSAYPHAEIVSICTMKAEEMEGVRAVVTHKDIPGLNRFGIVIPDQPVLCEDRVRYVGDAIAAVAAETEEIAEAALELIRVEYRELEVIDSPEKALRPDAPKLHGDGNILHRAFFSNGDVEEGFQTSDTVLEETYELPRQMHTYMETEGGTAVPEDDGGFTMYAGTQHGYKDRFQLSRIFEIPEEKIRVVSSPMGGSFGGKDELNIQPYAALLALKSGRPVKIHQTRKESVRSGIKRHPMKVTIKTGADQTGKLLAHDVKIVADTGAYATLGPAVLDFSVEHAAGPYRIPNIRTEGISVFTNNGVAGEFRGFGGNQITFALETHLDRLSDRLGIDPLELRRKNIRKPYDLGPLEHRIASTDGAAQVLNAISESPILTRKGRYSGYIRSGTGAAITMHGGGLGYGRMDAAGGRLSLSSDGKITASFGFEECGQGILAAIEHIVTEELGCDAEDISIVIGDTAKVPKSGSSTASRGTSMVWHAIQRLKKPFLSRLKKRAAEWGGCSAETLIPGAAGLRDKNTEELMVTYKELAEKGPLAEETAFDFPTTPDPVVVPGSHFLYSFGAAAVEVEVDLLTGEVKVIDCEHAIAAGPVVSPQGYRGQIEGGAAMALGYTLMEEAKMTDGRYAVGNLDHYLIPGVKDVPSMKVVAIEDVMKGDTYGPRGVGEIGTIAITPAIVKAVHDAVGCWINKLPISREELLEAIDGKGLKQWT</sequence>
<dbReference type="SUPFAM" id="SSF56003">
    <property type="entry name" value="Molybdenum cofactor-binding domain"/>
    <property type="match status" value="1"/>
</dbReference>
<dbReference type="EMBL" id="CP048852">
    <property type="protein sequence ID" value="QIW81281.1"/>
    <property type="molecule type" value="Genomic_DNA"/>
</dbReference>
<dbReference type="KEGG" id="bteq:G4P54_16585"/>
<dbReference type="InterPro" id="IPR036856">
    <property type="entry name" value="Ald_Oxase/Xan_DH_a/b_sf"/>
</dbReference>
<dbReference type="GO" id="GO:0004854">
    <property type="term" value="F:xanthine dehydrogenase activity"/>
    <property type="evidence" value="ECO:0007669"/>
    <property type="project" value="UniProtKB-EC"/>
</dbReference>
<dbReference type="RefSeq" id="WP_167873269.1">
    <property type="nucleotide sequence ID" value="NZ_CP048852.1"/>
</dbReference>
<dbReference type="EC" id="1.17.1.4" evidence="1"/>
<dbReference type="SMART" id="SM01008">
    <property type="entry name" value="Ald_Xan_dh_C"/>
    <property type="match status" value="1"/>
</dbReference>
<evidence type="ECO:0000313" key="4">
    <source>
        <dbReference type="Proteomes" id="UP000501914"/>
    </source>
</evidence>
<keyword evidence="4" id="KW-1185">Reference proteome</keyword>
<evidence type="ECO:0000313" key="3">
    <source>
        <dbReference type="EMBL" id="QIW81281.1"/>
    </source>
</evidence>